<reference evidence="2" key="1">
    <citation type="submission" date="2022-07" db="EMBL/GenBank/DDBJ databases">
        <title>Chromosome-level genome of Muraenolepis orangiensis.</title>
        <authorList>
            <person name="Kim J."/>
        </authorList>
    </citation>
    <scope>NUCLEOTIDE SEQUENCE</scope>
    <source>
        <strain evidence="2">KU_S4_2022</strain>
        <tissue evidence="2">Muscle</tissue>
    </source>
</reference>
<name>A0A9Q0D5G9_9TELE</name>
<proteinExistence type="predicted"/>
<comment type="caution">
    <text evidence="2">The sequence shown here is derived from an EMBL/GenBank/DDBJ whole genome shotgun (WGS) entry which is preliminary data.</text>
</comment>
<evidence type="ECO:0000313" key="3">
    <source>
        <dbReference type="Proteomes" id="UP001148018"/>
    </source>
</evidence>
<feature type="region of interest" description="Disordered" evidence="1">
    <location>
        <begin position="1"/>
        <end position="59"/>
    </location>
</feature>
<protein>
    <submittedName>
        <fullName evidence="2">Uncharacterized protein</fullName>
    </submittedName>
</protein>
<feature type="region of interest" description="Disordered" evidence="1">
    <location>
        <begin position="79"/>
        <end position="104"/>
    </location>
</feature>
<dbReference type="AlphaFoldDB" id="A0A9Q0D5G9"/>
<feature type="compositionally biased region" description="Polar residues" evidence="1">
    <location>
        <begin position="41"/>
        <end position="52"/>
    </location>
</feature>
<accession>A0A9Q0D5G9</accession>
<sequence length="104" mass="11481">MLRRDSCLEGPAAERGVAGMSRRERGLEVGIVTPKPPDPSGSGSRMTASTTRSTDEQRVTVRFTPPLVWLNAHCNKAQRLEWEREENEDREEKSEKLEGGASGG</sequence>
<organism evidence="2 3">
    <name type="scientific">Muraenolepis orangiensis</name>
    <name type="common">Patagonian moray cod</name>
    <dbReference type="NCBI Taxonomy" id="630683"/>
    <lineage>
        <taxon>Eukaryota</taxon>
        <taxon>Metazoa</taxon>
        <taxon>Chordata</taxon>
        <taxon>Craniata</taxon>
        <taxon>Vertebrata</taxon>
        <taxon>Euteleostomi</taxon>
        <taxon>Actinopterygii</taxon>
        <taxon>Neopterygii</taxon>
        <taxon>Teleostei</taxon>
        <taxon>Neoteleostei</taxon>
        <taxon>Acanthomorphata</taxon>
        <taxon>Zeiogadaria</taxon>
        <taxon>Gadariae</taxon>
        <taxon>Gadiformes</taxon>
        <taxon>Muraenolepidoidei</taxon>
        <taxon>Muraenolepididae</taxon>
        <taxon>Muraenolepis</taxon>
    </lineage>
</organism>
<evidence type="ECO:0000256" key="1">
    <source>
        <dbReference type="SAM" id="MobiDB-lite"/>
    </source>
</evidence>
<dbReference type="Proteomes" id="UP001148018">
    <property type="component" value="Unassembled WGS sequence"/>
</dbReference>
<evidence type="ECO:0000313" key="2">
    <source>
        <dbReference type="EMBL" id="KAJ3580577.1"/>
    </source>
</evidence>
<dbReference type="EMBL" id="JANIIK010007733">
    <property type="protein sequence ID" value="KAJ3580577.1"/>
    <property type="molecule type" value="Genomic_DNA"/>
</dbReference>
<gene>
    <name evidence="2" type="ORF">NHX12_034363</name>
</gene>
<keyword evidence="3" id="KW-1185">Reference proteome</keyword>